<feature type="region of interest" description="Disordered" evidence="2">
    <location>
        <begin position="1"/>
        <end position="32"/>
    </location>
</feature>
<organism evidence="3 4">
    <name type="scientific">Magallana gigas</name>
    <name type="common">Pacific oyster</name>
    <name type="synonym">Crassostrea gigas</name>
    <dbReference type="NCBI Taxonomy" id="29159"/>
    <lineage>
        <taxon>Eukaryota</taxon>
        <taxon>Metazoa</taxon>
        <taxon>Spiralia</taxon>
        <taxon>Lophotrochozoa</taxon>
        <taxon>Mollusca</taxon>
        <taxon>Bivalvia</taxon>
        <taxon>Autobranchia</taxon>
        <taxon>Pteriomorphia</taxon>
        <taxon>Ostreida</taxon>
        <taxon>Ostreoidea</taxon>
        <taxon>Ostreidae</taxon>
        <taxon>Magallana</taxon>
    </lineage>
</organism>
<dbReference type="SUPFAM" id="SSF51197">
    <property type="entry name" value="Clavaminate synthase-like"/>
    <property type="match status" value="1"/>
</dbReference>
<name>A0A8W8HSC4_MAGGI</name>
<dbReference type="PANTHER" id="PTHR20883:SF14">
    <property type="entry name" value="PHYTANOYL-COA DIOXYGENASE"/>
    <property type="match status" value="1"/>
</dbReference>
<sequence length="368" mass="42389">MDTYPGSTDEAHPELFNMSAMPKQPKEQKPGQLSREEVEHFFREGYLVVENFFRPEELNACRDAIKVLVDDLAKKLHDAGKITKLYKDLGLFERLSEIEKECPGANIMLHKIGSMPQAFRDVWSNDRLLNVVEQLIGPDIIGHPVWNLRTKTPQNEATTVPWHQDVGYLDNSSYKVMQPTAWIPLLDANESNGCMQLMAKGHKTGKVGTHQCCHGGTWYVMLEEEEMRKTLDIDTENDLKVCPISYGGMLLFNNLVPHRSLPNMSKAIRWSLDLRWQRPSEPVGFYGLKEGLLMRSSKDPGMKIDWESFDAVNRHDKQTAAMTGKEEIDEFDTTIQGPWMKKWEIVHVNRHVERHREMEDNPESWTKA</sequence>
<dbReference type="OMA" id="PWHQDSQ"/>
<dbReference type="EnsemblMetazoa" id="G10843.9">
    <property type="protein sequence ID" value="G10843.9:cds"/>
    <property type="gene ID" value="G10843"/>
</dbReference>
<dbReference type="EnsemblMetazoa" id="G10843.5">
    <property type="protein sequence ID" value="G10843.5:cds"/>
    <property type="gene ID" value="G10843"/>
</dbReference>
<dbReference type="PANTHER" id="PTHR20883">
    <property type="entry name" value="PHYTANOYL-COA DIOXYGENASE DOMAIN CONTAINING 1"/>
    <property type="match status" value="1"/>
</dbReference>
<dbReference type="Proteomes" id="UP000005408">
    <property type="component" value="Unassembled WGS sequence"/>
</dbReference>
<evidence type="ECO:0000313" key="3">
    <source>
        <dbReference type="EnsemblMetazoa" id="G10843.9:cds"/>
    </source>
</evidence>
<reference evidence="3" key="1">
    <citation type="submission" date="2022-08" db="UniProtKB">
        <authorList>
            <consortium name="EnsemblMetazoa"/>
        </authorList>
    </citation>
    <scope>IDENTIFICATION</scope>
    <source>
        <strain evidence="3">05x7-T-G4-1.051#20</strain>
    </source>
</reference>
<proteinExistence type="predicted"/>
<keyword evidence="4" id="KW-1185">Reference proteome</keyword>
<comment type="cofactor">
    <cofactor evidence="1">
        <name>Fe cation</name>
        <dbReference type="ChEBI" id="CHEBI:24875"/>
    </cofactor>
</comment>
<dbReference type="Pfam" id="PF05721">
    <property type="entry name" value="PhyH"/>
    <property type="match status" value="1"/>
</dbReference>
<protein>
    <submittedName>
        <fullName evidence="3">Uncharacterized protein</fullName>
    </submittedName>
</protein>
<dbReference type="OrthoDB" id="445007at2759"/>
<dbReference type="Gene3D" id="2.60.120.620">
    <property type="entry name" value="q2cbj1_9rhob like domain"/>
    <property type="match status" value="1"/>
</dbReference>
<dbReference type="EnsemblMetazoa" id="G10843.2">
    <property type="protein sequence ID" value="G10843.2:cds"/>
    <property type="gene ID" value="G10843"/>
</dbReference>
<dbReference type="AlphaFoldDB" id="A0A8W8HSC4"/>
<evidence type="ECO:0000313" key="4">
    <source>
        <dbReference type="Proteomes" id="UP000005408"/>
    </source>
</evidence>
<evidence type="ECO:0000256" key="2">
    <source>
        <dbReference type="SAM" id="MobiDB-lite"/>
    </source>
</evidence>
<accession>A0A8W8HSC4</accession>
<evidence type="ECO:0000256" key="1">
    <source>
        <dbReference type="ARBA" id="ARBA00001962"/>
    </source>
</evidence>
<dbReference type="InterPro" id="IPR008775">
    <property type="entry name" value="Phytyl_CoA_dOase-like"/>
</dbReference>